<dbReference type="Proteomes" id="UP000600365">
    <property type="component" value="Unassembled WGS sequence"/>
</dbReference>
<evidence type="ECO:0000256" key="1">
    <source>
        <dbReference type="SAM" id="SignalP"/>
    </source>
</evidence>
<accession>A0A917YHH4</accession>
<name>A0A917YHH4_9ACTN</name>
<comment type="caution">
    <text evidence="2">The sequence shown here is derived from an EMBL/GenBank/DDBJ whole genome shotgun (WGS) entry which is preliminary data.</text>
</comment>
<evidence type="ECO:0000313" key="2">
    <source>
        <dbReference type="EMBL" id="GGN96354.1"/>
    </source>
</evidence>
<dbReference type="AlphaFoldDB" id="A0A917YHH4"/>
<sequence>MHIRQAAFAVVSLCALAIAGCGSGASDNSGGATALPQAGVCSLPHTLVGEDYAH</sequence>
<keyword evidence="3" id="KW-1185">Reference proteome</keyword>
<evidence type="ECO:0008006" key="4">
    <source>
        <dbReference type="Google" id="ProtNLM"/>
    </source>
</evidence>
<keyword evidence="1" id="KW-0732">Signal</keyword>
<proteinExistence type="predicted"/>
<dbReference type="EMBL" id="BMMM01000035">
    <property type="protein sequence ID" value="GGN96354.1"/>
    <property type="molecule type" value="Genomic_DNA"/>
</dbReference>
<protein>
    <recommendedName>
        <fullName evidence="4">Lipoprotein</fullName>
    </recommendedName>
</protein>
<gene>
    <name evidence="2" type="ORF">GCM10011579_097740</name>
</gene>
<feature type="chain" id="PRO_5038515119" description="Lipoprotein" evidence="1">
    <location>
        <begin position="20"/>
        <end position="54"/>
    </location>
</feature>
<dbReference type="PROSITE" id="PS51257">
    <property type="entry name" value="PROKAR_LIPOPROTEIN"/>
    <property type="match status" value="1"/>
</dbReference>
<evidence type="ECO:0000313" key="3">
    <source>
        <dbReference type="Proteomes" id="UP000600365"/>
    </source>
</evidence>
<reference evidence="2 3" key="1">
    <citation type="journal article" date="2014" name="Int. J. Syst. Evol. Microbiol.">
        <title>Complete genome sequence of Corynebacterium casei LMG S-19264T (=DSM 44701T), isolated from a smear-ripened cheese.</title>
        <authorList>
            <consortium name="US DOE Joint Genome Institute (JGI-PGF)"/>
            <person name="Walter F."/>
            <person name="Albersmeier A."/>
            <person name="Kalinowski J."/>
            <person name="Ruckert C."/>
        </authorList>
    </citation>
    <scope>NUCLEOTIDE SEQUENCE [LARGE SCALE GENOMIC DNA]</scope>
    <source>
        <strain evidence="2 3">CGMCC 4.7111</strain>
    </source>
</reference>
<feature type="signal peptide" evidence="1">
    <location>
        <begin position="1"/>
        <end position="19"/>
    </location>
</feature>
<organism evidence="2 3">
    <name type="scientific">Streptomyces albiflavescens</name>
    <dbReference type="NCBI Taxonomy" id="1623582"/>
    <lineage>
        <taxon>Bacteria</taxon>
        <taxon>Bacillati</taxon>
        <taxon>Actinomycetota</taxon>
        <taxon>Actinomycetes</taxon>
        <taxon>Kitasatosporales</taxon>
        <taxon>Streptomycetaceae</taxon>
        <taxon>Streptomyces</taxon>
    </lineage>
</organism>
<dbReference type="RefSeq" id="WP_189192635.1">
    <property type="nucleotide sequence ID" value="NZ_BMMM01000035.1"/>
</dbReference>